<dbReference type="AlphaFoldDB" id="U4LMY3"/>
<dbReference type="OMA" id="RCGCTLW"/>
<proteinExistence type="inferred from homology"/>
<evidence type="ECO:0000313" key="7">
    <source>
        <dbReference type="Proteomes" id="UP000018144"/>
    </source>
</evidence>
<dbReference type="InterPro" id="IPR011057">
    <property type="entry name" value="Mss4-like_sf"/>
</dbReference>
<evidence type="ECO:0000256" key="2">
    <source>
        <dbReference type="ARBA" id="ARBA00022723"/>
    </source>
</evidence>
<dbReference type="STRING" id="1076935.U4LMY3"/>
<keyword evidence="7" id="KW-1185">Reference proteome</keyword>
<evidence type="ECO:0000256" key="3">
    <source>
        <dbReference type="ARBA" id="ARBA00022833"/>
    </source>
</evidence>
<dbReference type="SUPFAM" id="SSF51316">
    <property type="entry name" value="Mss4-like"/>
    <property type="match status" value="1"/>
</dbReference>
<organism evidence="6 7">
    <name type="scientific">Pyronema omphalodes (strain CBS 100304)</name>
    <name type="common">Pyronema confluens</name>
    <dbReference type="NCBI Taxonomy" id="1076935"/>
    <lineage>
        <taxon>Eukaryota</taxon>
        <taxon>Fungi</taxon>
        <taxon>Dikarya</taxon>
        <taxon>Ascomycota</taxon>
        <taxon>Pezizomycotina</taxon>
        <taxon>Pezizomycetes</taxon>
        <taxon>Pezizales</taxon>
        <taxon>Pyronemataceae</taxon>
        <taxon>Pyronema</taxon>
    </lineage>
</organism>
<dbReference type="PROSITE" id="PS51891">
    <property type="entry name" value="CENP_V_GFA"/>
    <property type="match status" value="1"/>
</dbReference>
<dbReference type="Gene3D" id="3.90.1590.10">
    <property type="entry name" value="glutathione-dependent formaldehyde- activating enzyme (gfa)"/>
    <property type="match status" value="1"/>
</dbReference>
<dbReference type="GO" id="GO:0016846">
    <property type="term" value="F:carbon-sulfur lyase activity"/>
    <property type="evidence" value="ECO:0007669"/>
    <property type="project" value="InterPro"/>
</dbReference>
<dbReference type="PANTHER" id="PTHR33337:SF40">
    <property type="entry name" value="CENP-V_GFA DOMAIN-CONTAINING PROTEIN-RELATED"/>
    <property type="match status" value="1"/>
</dbReference>
<keyword evidence="3" id="KW-0862">Zinc</keyword>
<name>U4LMY3_PYROM</name>
<evidence type="ECO:0000256" key="4">
    <source>
        <dbReference type="ARBA" id="ARBA00023239"/>
    </source>
</evidence>
<accession>U4LMY3</accession>
<dbReference type="eggNOG" id="ENOG502SAKJ">
    <property type="taxonomic scope" value="Eukaryota"/>
</dbReference>
<reference evidence="6 7" key="1">
    <citation type="journal article" date="2013" name="PLoS Genet.">
        <title>The genome and development-dependent transcriptomes of Pyronema confluens: a window into fungal evolution.</title>
        <authorList>
            <person name="Traeger S."/>
            <person name="Altegoer F."/>
            <person name="Freitag M."/>
            <person name="Gabaldon T."/>
            <person name="Kempken F."/>
            <person name="Kumar A."/>
            <person name="Marcet-Houben M."/>
            <person name="Poggeler S."/>
            <person name="Stajich J.E."/>
            <person name="Nowrousian M."/>
        </authorList>
    </citation>
    <scope>NUCLEOTIDE SEQUENCE [LARGE SCALE GENOMIC DNA]</scope>
    <source>
        <strain evidence="7">CBS 100304</strain>
        <tissue evidence="6">Vegetative mycelium</tissue>
    </source>
</reference>
<feature type="domain" description="CENP-V/GFA" evidence="5">
    <location>
        <begin position="9"/>
        <end position="145"/>
    </location>
</feature>
<evidence type="ECO:0000259" key="5">
    <source>
        <dbReference type="PROSITE" id="PS51891"/>
    </source>
</evidence>
<dbReference type="Pfam" id="PF04828">
    <property type="entry name" value="GFA"/>
    <property type="match status" value="1"/>
</dbReference>
<dbReference type="OrthoDB" id="2212170at2759"/>
<comment type="similarity">
    <text evidence="1">Belongs to the Gfa family.</text>
</comment>
<evidence type="ECO:0000256" key="1">
    <source>
        <dbReference type="ARBA" id="ARBA00005495"/>
    </source>
</evidence>
<dbReference type="GO" id="GO:0046872">
    <property type="term" value="F:metal ion binding"/>
    <property type="evidence" value="ECO:0007669"/>
    <property type="project" value="UniProtKB-KW"/>
</dbReference>
<dbReference type="PANTHER" id="PTHR33337">
    <property type="entry name" value="GFA DOMAIN-CONTAINING PROTEIN"/>
    <property type="match status" value="1"/>
</dbReference>
<dbReference type="InterPro" id="IPR006913">
    <property type="entry name" value="CENP-V/GFA"/>
</dbReference>
<keyword evidence="2" id="KW-0479">Metal-binding</keyword>
<sequence>MSEPTPTPITGTCLCRSLKLIIPSGITPIKTLLCHCVDCQKNSGAPFQSNAMFNTSDLIIEDPQGLLKTYKIEEGTASGKPKEKGWCGKCGCPLYTKPGHYEGRMMVVKTGFLDGGADHFPPQIEIFTADRAKFLAPAEGVKQFERMPH</sequence>
<dbReference type="Proteomes" id="UP000018144">
    <property type="component" value="Unassembled WGS sequence"/>
</dbReference>
<evidence type="ECO:0000313" key="6">
    <source>
        <dbReference type="EMBL" id="CCX33499.1"/>
    </source>
</evidence>
<gene>
    <name evidence="6" type="ORF">PCON_01341</name>
</gene>
<protein>
    <submittedName>
        <fullName evidence="6">Similar to DUF636 domain protein [Aspergillus fumigatus A1163] acc. no. EDP49724</fullName>
    </submittedName>
</protein>
<keyword evidence="4" id="KW-0456">Lyase</keyword>
<dbReference type="EMBL" id="HF936132">
    <property type="protein sequence ID" value="CCX33499.1"/>
    <property type="molecule type" value="Genomic_DNA"/>
</dbReference>